<dbReference type="SUPFAM" id="SSF50939">
    <property type="entry name" value="Sialidases"/>
    <property type="match status" value="1"/>
</dbReference>
<dbReference type="EMBL" id="CVRR01000013">
    <property type="protein sequence ID" value="CRL36577.1"/>
    <property type="molecule type" value="Genomic_DNA"/>
</dbReference>
<sequence>MLWTTKDSGHTYTPVKDLSTDIRNYPADMAFRNKSNGMILTSYHGEDTYAYITNDAGKTWTPYEIDNLKGSNYVNGVSIQKDDKRNIWVLTLQIATNHELKIL</sequence>
<name>A0A0M6WIK1_9FIRM</name>
<proteinExistence type="predicted"/>
<organism evidence="1 2">
    <name type="scientific">Roseburia faecis</name>
    <dbReference type="NCBI Taxonomy" id="301302"/>
    <lineage>
        <taxon>Bacteria</taxon>
        <taxon>Bacillati</taxon>
        <taxon>Bacillota</taxon>
        <taxon>Clostridia</taxon>
        <taxon>Lachnospirales</taxon>
        <taxon>Lachnospiraceae</taxon>
        <taxon>Roseburia</taxon>
    </lineage>
</organism>
<accession>A0A0M6WIK1</accession>
<protein>
    <submittedName>
        <fullName evidence="1">Uncharacterized protein</fullName>
    </submittedName>
</protein>
<reference evidence="2" key="1">
    <citation type="submission" date="2015-05" db="EMBL/GenBank/DDBJ databases">
        <authorList>
            <consortium name="Pathogen Informatics"/>
        </authorList>
    </citation>
    <scope>NUCLEOTIDE SEQUENCE [LARGE SCALE GENOMIC DNA]</scope>
    <source>
        <strain evidence="2">M72</strain>
    </source>
</reference>
<evidence type="ECO:0000313" key="2">
    <source>
        <dbReference type="Proteomes" id="UP000049979"/>
    </source>
</evidence>
<gene>
    <name evidence="1" type="ORF">M72_26581</name>
</gene>
<dbReference type="InterPro" id="IPR015943">
    <property type="entry name" value="WD40/YVTN_repeat-like_dom_sf"/>
</dbReference>
<dbReference type="AlphaFoldDB" id="A0A0M6WIK1"/>
<dbReference type="InterPro" id="IPR036278">
    <property type="entry name" value="Sialidase_sf"/>
</dbReference>
<dbReference type="Proteomes" id="UP000049979">
    <property type="component" value="Unassembled WGS sequence"/>
</dbReference>
<dbReference type="RefSeq" id="WP_206541808.1">
    <property type="nucleotide sequence ID" value="NZ_CVRR01000013.1"/>
</dbReference>
<evidence type="ECO:0000313" key="1">
    <source>
        <dbReference type="EMBL" id="CRL36577.1"/>
    </source>
</evidence>
<keyword evidence="2" id="KW-1185">Reference proteome</keyword>
<dbReference type="Gene3D" id="2.130.10.10">
    <property type="entry name" value="YVTN repeat-like/Quinoprotein amine dehydrogenase"/>
    <property type="match status" value="1"/>
</dbReference>